<evidence type="ECO:0000256" key="3">
    <source>
        <dbReference type="ARBA" id="ARBA00022786"/>
    </source>
</evidence>
<dbReference type="PANTHER" id="PTHR12904">
    <property type="match status" value="1"/>
</dbReference>
<dbReference type="EMBL" id="BRZM01000011">
    <property type="protein sequence ID" value="GLD51865.1"/>
    <property type="molecule type" value="Genomic_DNA"/>
</dbReference>
<dbReference type="InterPro" id="IPR055142">
    <property type="entry name" value="ZER1-like_C"/>
</dbReference>
<feature type="domain" description="Protein zer-1 homolog-like C-terminal" evidence="4">
    <location>
        <begin position="390"/>
        <end position="606"/>
    </location>
</feature>
<dbReference type="Proteomes" id="UP001279410">
    <property type="component" value="Unassembled WGS sequence"/>
</dbReference>
<evidence type="ECO:0000313" key="6">
    <source>
        <dbReference type="EMBL" id="GLD51865.1"/>
    </source>
</evidence>
<dbReference type="Pfam" id="PF22964">
    <property type="entry name" value="ZER1-like_2nd"/>
    <property type="match status" value="1"/>
</dbReference>
<comment type="caution">
    <text evidence="6">The sequence shown here is derived from an EMBL/GenBank/DDBJ whole genome shotgun (WGS) entry which is preliminary data.</text>
</comment>
<reference evidence="6" key="1">
    <citation type="submission" date="2022-08" db="EMBL/GenBank/DDBJ databases">
        <title>Genome sequencing of akame (Lates japonicus).</title>
        <authorList>
            <person name="Hashiguchi Y."/>
            <person name="Takahashi H."/>
        </authorList>
    </citation>
    <scope>NUCLEOTIDE SEQUENCE</scope>
    <source>
        <strain evidence="6">Kochi</strain>
    </source>
</reference>
<dbReference type="InterPro" id="IPR016024">
    <property type="entry name" value="ARM-type_fold"/>
</dbReference>
<proteinExistence type="inferred from homology"/>
<dbReference type="InterPro" id="IPR032675">
    <property type="entry name" value="LRR_dom_sf"/>
</dbReference>
<comment type="similarity">
    <text evidence="1">Belongs to the zyg-11 family.</text>
</comment>
<dbReference type="GO" id="GO:0031462">
    <property type="term" value="C:Cul2-RING ubiquitin ligase complex"/>
    <property type="evidence" value="ECO:0007669"/>
    <property type="project" value="TreeGrafter"/>
</dbReference>
<dbReference type="Pfam" id="PF25013">
    <property type="entry name" value="LRR_Zer-1"/>
    <property type="match status" value="1"/>
</dbReference>
<evidence type="ECO:0000256" key="1">
    <source>
        <dbReference type="ARBA" id="ARBA00009420"/>
    </source>
</evidence>
<dbReference type="SUPFAM" id="SSF48371">
    <property type="entry name" value="ARM repeat"/>
    <property type="match status" value="1"/>
</dbReference>
<evidence type="ECO:0000256" key="2">
    <source>
        <dbReference type="ARBA" id="ARBA00022614"/>
    </source>
</evidence>
<name>A0AAD3MCX0_LATJO</name>
<gene>
    <name evidence="6" type="ORF">AKAME5_000484600</name>
</gene>
<dbReference type="Gene3D" id="3.80.10.10">
    <property type="entry name" value="Ribonuclease Inhibitor"/>
    <property type="match status" value="1"/>
</dbReference>
<keyword evidence="3" id="KW-0833">Ubl conjugation pathway</keyword>
<dbReference type="SUPFAM" id="SSF52047">
    <property type="entry name" value="RNI-like"/>
    <property type="match status" value="1"/>
</dbReference>
<dbReference type="Gene3D" id="1.25.10.10">
    <property type="entry name" value="Leucine-rich Repeat Variant"/>
    <property type="match status" value="1"/>
</dbReference>
<dbReference type="SMART" id="SM00185">
    <property type="entry name" value="ARM"/>
    <property type="match status" value="4"/>
</dbReference>
<feature type="domain" description="Zer-1-like leucine-rich repeats region" evidence="5">
    <location>
        <begin position="183"/>
        <end position="323"/>
    </location>
</feature>
<evidence type="ECO:0000313" key="7">
    <source>
        <dbReference type="Proteomes" id="UP001279410"/>
    </source>
</evidence>
<dbReference type="InterPro" id="IPR056845">
    <property type="entry name" value="LRR_Zer-1"/>
</dbReference>
<dbReference type="InterPro" id="IPR000225">
    <property type="entry name" value="Armadillo"/>
</dbReference>
<dbReference type="InterPro" id="IPR051341">
    <property type="entry name" value="Zyg-11_UBL_adapter"/>
</dbReference>
<evidence type="ECO:0000259" key="5">
    <source>
        <dbReference type="Pfam" id="PF25013"/>
    </source>
</evidence>
<keyword evidence="2" id="KW-0433">Leucine-rich repeat</keyword>
<protein>
    <submittedName>
        <fullName evidence="6">Protein zer-1 homolog</fullName>
    </submittedName>
</protein>
<organism evidence="6 7">
    <name type="scientific">Lates japonicus</name>
    <name type="common">Japanese lates</name>
    <dbReference type="NCBI Taxonomy" id="270547"/>
    <lineage>
        <taxon>Eukaryota</taxon>
        <taxon>Metazoa</taxon>
        <taxon>Chordata</taxon>
        <taxon>Craniata</taxon>
        <taxon>Vertebrata</taxon>
        <taxon>Euteleostomi</taxon>
        <taxon>Actinopterygii</taxon>
        <taxon>Neopterygii</taxon>
        <taxon>Teleostei</taxon>
        <taxon>Neoteleostei</taxon>
        <taxon>Acanthomorphata</taxon>
        <taxon>Carangaria</taxon>
        <taxon>Carangaria incertae sedis</taxon>
        <taxon>Centropomidae</taxon>
        <taxon>Lates</taxon>
    </lineage>
</organism>
<dbReference type="PANTHER" id="PTHR12904:SF23">
    <property type="entry name" value="PROTEIN ZER-1 HOMOLOG"/>
    <property type="match status" value="1"/>
</dbReference>
<evidence type="ECO:0000259" key="4">
    <source>
        <dbReference type="Pfam" id="PF22964"/>
    </source>
</evidence>
<keyword evidence="7" id="KW-1185">Reference proteome</keyword>
<dbReference type="InterPro" id="IPR011989">
    <property type="entry name" value="ARM-like"/>
</dbReference>
<sequence length="673" mass="77041">MAAKAGDNPESLMTLATVFCLRNLRKTMCYQGFRNKLCLRSDIFLPSEICDKLVNTYMELVHTDSNFEPEESFFQLFSDPRSTRLTRDLIELHLTYCNSLSSRSLKTLTCFRETLVSLCLFGCSHIFYRKGGAPLACNEDTEDDEEESPASRQALETDFNFQGFNRLRLLNLGGLPDEVDAETLLKPLKSLHSLDLSNVQLLGTAFLTQWKDRLASLVLYNVDLSEELVSTVVELVNLRHLDISRETRRTSKFKMTRKILTAVVQRLVNLVSLDISGHIMLDNCTVPHFEEAMGRPSIEPCKSSIYPFQELKRPLQFLGLYDTTLCNVTHIPAYKVTGSKNEDQVLNAIEAYTEFRPELAHRAINQLFDIARIQHCSQLLRALQLVIAALKCHKYDKSIQVTGSAALFYLTNTEYRSDQSVRLRREVIQVVLNGMEQYQEVTVQRNCCLTLCNFSIPEELEFQYSRVNQLLLKILEPARQDESIQRIAVHLCNALVCQVDNHHKEAVGKMGFVKTMLNLIQKKLQDRMCDQVMEFSWSALWNITDETPDNCQMFLNCRGMSLFLECLQEFPDKQELHRNMLGLLGNVAEVKALRPQLLTPQFITVFRSFEPILRLLPQSISPVSQHWATWALYNLVSVYPSKYCPLLIKEGGISLLEKVLELDSSQPETKDMA</sequence>
<accession>A0AAD3MCX0</accession>
<dbReference type="AlphaFoldDB" id="A0AAD3MCX0"/>
<feature type="non-terminal residue" evidence="6">
    <location>
        <position position="1"/>
    </location>
</feature>